<gene>
    <name evidence="3" type="ORF">FIBSPDRAFT_924893</name>
</gene>
<dbReference type="PANTHER" id="PTHR22959">
    <property type="entry name" value="PYM PROTEIN"/>
    <property type="match status" value="1"/>
</dbReference>
<dbReference type="InterPro" id="IPR015362">
    <property type="entry name" value="WIBG_mago-bd"/>
</dbReference>
<dbReference type="STRING" id="436010.A0A166VML7"/>
<reference evidence="3 4" key="1">
    <citation type="journal article" date="2016" name="Mol. Biol. Evol.">
        <title>Comparative Genomics of Early-Diverging Mushroom-Forming Fungi Provides Insights into the Origins of Lignocellulose Decay Capabilities.</title>
        <authorList>
            <person name="Nagy L.G."/>
            <person name="Riley R."/>
            <person name="Tritt A."/>
            <person name="Adam C."/>
            <person name="Daum C."/>
            <person name="Floudas D."/>
            <person name="Sun H."/>
            <person name="Yadav J.S."/>
            <person name="Pangilinan J."/>
            <person name="Larsson K.H."/>
            <person name="Matsuura K."/>
            <person name="Barry K."/>
            <person name="Labutti K."/>
            <person name="Kuo R."/>
            <person name="Ohm R.A."/>
            <person name="Bhattacharya S.S."/>
            <person name="Shirouzu T."/>
            <person name="Yoshinaga Y."/>
            <person name="Martin F.M."/>
            <person name="Grigoriev I.V."/>
            <person name="Hibbett D.S."/>
        </authorList>
    </citation>
    <scope>NUCLEOTIDE SEQUENCE [LARGE SCALE GENOMIC DNA]</scope>
    <source>
        <strain evidence="3 4">CBS 109695</strain>
    </source>
</reference>
<feature type="compositionally biased region" description="Basic and acidic residues" evidence="1">
    <location>
        <begin position="133"/>
        <end position="143"/>
    </location>
</feature>
<protein>
    <recommendedName>
        <fullName evidence="2">WIBG Mago-binding domain-containing protein</fullName>
    </recommendedName>
</protein>
<dbReference type="GO" id="GO:0035145">
    <property type="term" value="C:exon-exon junction complex"/>
    <property type="evidence" value="ECO:0007669"/>
    <property type="project" value="TreeGrafter"/>
</dbReference>
<dbReference type="SUPFAM" id="SSF101931">
    <property type="entry name" value="Pym (Within the bgcn gene intron protein, WIBG), N-terminal domain"/>
    <property type="match status" value="1"/>
</dbReference>
<dbReference type="InterPro" id="IPR039333">
    <property type="entry name" value="PYM1"/>
</dbReference>
<dbReference type="InterPro" id="IPR036348">
    <property type="entry name" value="WIBG_N_sf"/>
</dbReference>
<dbReference type="SMART" id="SM01273">
    <property type="entry name" value="Mago-bind"/>
    <property type="match status" value="1"/>
</dbReference>
<organism evidence="3 4">
    <name type="scientific">Athelia psychrophila</name>
    <dbReference type="NCBI Taxonomy" id="1759441"/>
    <lineage>
        <taxon>Eukaryota</taxon>
        <taxon>Fungi</taxon>
        <taxon>Dikarya</taxon>
        <taxon>Basidiomycota</taxon>
        <taxon>Agaricomycotina</taxon>
        <taxon>Agaricomycetes</taxon>
        <taxon>Agaricomycetidae</taxon>
        <taxon>Atheliales</taxon>
        <taxon>Atheliaceae</taxon>
        <taxon>Athelia</taxon>
    </lineage>
</organism>
<dbReference type="EMBL" id="KV417484">
    <property type="protein sequence ID" value="KZP32884.1"/>
    <property type="molecule type" value="Genomic_DNA"/>
</dbReference>
<name>A0A166VML7_9AGAM</name>
<dbReference type="GO" id="GO:1903259">
    <property type="term" value="P:exon-exon junction complex disassembly"/>
    <property type="evidence" value="ECO:0007669"/>
    <property type="project" value="InterPro"/>
</dbReference>
<dbReference type="AlphaFoldDB" id="A0A166VML7"/>
<feature type="compositionally biased region" description="Basic residues" evidence="1">
    <location>
        <begin position="106"/>
        <end position="115"/>
    </location>
</feature>
<feature type="domain" description="WIBG Mago-binding" evidence="2">
    <location>
        <begin position="24"/>
        <end position="50"/>
    </location>
</feature>
<keyword evidence="4" id="KW-1185">Reference proteome</keyword>
<dbReference type="Proteomes" id="UP000076532">
    <property type="component" value="Unassembled WGS sequence"/>
</dbReference>
<feature type="compositionally biased region" description="Basic and acidic residues" evidence="1">
    <location>
        <begin position="172"/>
        <end position="182"/>
    </location>
</feature>
<dbReference type="GO" id="GO:0005737">
    <property type="term" value="C:cytoplasm"/>
    <property type="evidence" value="ECO:0007669"/>
    <property type="project" value="TreeGrafter"/>
</dbReference>
<dbReference type="PANTHER" id="PTHR22959:SF0">
    <property type="entry name" value="PARTNER OF Y14 AND MAGO"/>
    <property type="match status" value="1"/>
</dbReference>
<dbReference type="Pfam" id="PF09282">
    <property type="entry name" value="Mago-bind"/>
    <property type="match status" value="1"/>
</dbReference>
<feature type="region of interest" description="Disordered" evidence="1">
    <location>
        <begin position="73"/>
        <end position="182"/>
    </location>
</feature>
<evidence type="ECO:0000259" key="2">
    <source>
        <dbReference type="SMART" id="SM01273"/>
    </source>
</evidence>
<dbReference type="GO" id="GO:0003723">
    <property type="term" value="F:RNA binding"/>
    <property type="evidence" value="ECO:0007669"/>
    <property type="project" value="TreeGrafter"/>
</dbReference>
<accession>A0A166VML7</accession>
<evidence type="ECO:0000313" key="4">
    <source>
        <dbReference type="Proteomes" id="UP000076532"/>
    </source>
</evidence>
<evidence type="ECO:0000313" key="3">
    <source>
        <dbReference type="EMBL" id="KZP32884.1"/>
    </source>
</evidence>
<proteinExistence type="predicted"/>
<dbReference type="OrthoDB" id="21625at2759"/>
<sequence length="182" mass="20199">MPPTLPPLTPDKSLAGIAVDPRSLDRVIPESKRPDGTLRKQIKIRPGYTPQEDVRRFRGTKQAQMDQIALPKGHIIGWTPPPTSSAPKAKQASTTTSMSGEALSKNAKKRQKQREKKVESVKDNWDDDDEEEGEKKVEAVKDNWDDDDDDEEITAPTSAKKKATGGEESDGLAEKLEKLEVR</sequence>
<feature type="region of interest" description="Disordered" evidence="1">
    <location>
        <begin position="1"/>
        <end position="52"/>
    </location>
</feature>
<feature type="compositionally biased region" description="Acidic residues" evidence="1">
    <location>
        <begin position="144"/>
        <end position="153"/>
    </location>
</feature>
<evidence type="ECO:0000256" key="1">
    <source>
        <dbReference type="SAM" id="MobiDB-lite"/>
    </source>
</evidence>
<feature type="compositionally biased region" description="Basic and acidic residues" evidence="1">
    <location>
        <begin position="22"/>
        <end position="38"/>
    </location>
</feature>